<dbReference type="AlphaFoldDB" id="A0A8C5E8K5"/>
<keyword evidence="6" id="KW-1133">Transmembrane helix</keyword>
<sequence>MAMAYQLDLDRWTRIFQDEAQDIRARDIWNLEFDLNIDPHNPSQGWKKYIRNTSASFHCTGCKRWWPSNQVKVLFHMRLAKSGIVKVRPFCQNCKRCTNAPMLLPEISDENITNLMRNLVKKIKIKCYNEPQTDENPGGKTFAVKSPHEPTHCEGCIRGICSEKE</sequence>
<organism evidence="9 10">
    <name type="scientific">Gouania willdenowi</name>
    <name type="common">Blunt-snouted clingfish</name>
    <name type="synonym">Lepadogaster willdenowi</name>
    <dbReference type="NCBI Taxonomy" id="441366"/>
    <lineage>
        <taxon>Eukaryota</taxon>
        <taxon>Metazoa</taxon>
        <taxon>Chordata</taxon>
        <taxon>Craniata</taxon>
        <taxon>Vertebrata</taxon>
        <taxon>Euteleostomi</taxon>
        <taxon>Actinopterygii</taxon>
        <taxon>Neopterygii</taxon>
        <taxon>Teleostei</taxon>
        <taxon>Neoteleostei</taxon>
        <taxon>Acanthomorphata</taxon>
        <taxon>Ovalentaria</taxon>
        <taxon>Blenniimorphae</taxon>
        <taxon>Blenniiformes</taxon>
        <taxon>Gobiesocoidei</taxon>
        <taxon>Gobiesocidae</taxon>
        <taxon>Gobiesocinae</taxon>
        <taxon>Gouania</taxon>
    </lineage>
</organism>
<evidence type="ECO:0000256" key="4">
    <source>
        <dbReference type="ARBA" id="ARBA00022771"/>
    </source>
</evidence>
<evidence type="ECO:0000313" key="10">
    <source>
        <dbReference type="Proteomes" id="UP000694680"/>
    </source>
</evidence>
<name>A0A8C5E8K5_GOUWI</name>
<keyword evidence="7" id="KW-0472">Membrane</keyword>
<dbReference type="GO" id="GO:0016020">
    <property type="term" value="C:membrane"/>
    <property type="evidence" value="ECO:0007669"/>
    <property type="project" value="UniProtKB-SubCell"/>
</dbReference>
<keyword evidence="5" id="KW-0862">Zinc</keyword>
<keyword evidence="3" id="KW-0479">Metal-binding</keyword>
<evidence type="ECO:0000259" key="8">
    <source>
        <dbReference type="SMART" id="SM01328"/>
    </source>
</evidence>
<dbReference type="GO" id="GO:0006612">
    <property type="term" value="P:protein targeting to membrane"/>
    <property type="evidence" value="ECO:0007669"/>
    <property type="project" value="TreeGrafter"/>
</dbReference>
<dbReference type="SMART" id="SM01328">
    <property type="entry name" value="zf-3CxxC"/>
    <property type="match status" value="1"/>
</dbReference>
<evidence type="ECO:0000256" key="7">
    <source>
        <dbReference type="ARBA" id="ARBA00023136"/>
    </source>
</evidence>
<accession>A0A8C5E8K5</accession>
<feature type="domain" description="3CxxC-type" evidence="8">
    <location>
        <begin position="52"/>
        <end position="159"/>
    </location>
</feature>
<keyword evidence="2" id="KW-0812">Transmembrane</keyword>
<reference evidence="9" key="1">
    <citation type="submission" date="2020-06" db="EMBL/GenBank/DDBJ databases">
        <authorList>
            <consortium name="Wellcome Sanger Institute Data Sharing"/>
        </authorList>
    </citation>
    <scope>NUCLEOTIDE SEQUENCE [LARGE SCALE GENOMIC DNA]</scope>
</reference>
<comment type="subcellular location">
    <subcellularLocation>
        <location evidence="1">Membrane</location>
        <topology evidence="1">Single-pass membrane protein</topology>
    </subcellularLocation>
</comment>
<proteinExistence type="predicted"/>
<dbReference type="InterPro" id="IPR027377">
    <property type="entry name" value="ZAR1/RTP1-5-like_Znf-3CxxC"/>
</dbReference>
<dbReference type="Ensembl" id="ENSGWIT00000019986.1">
    <property type="protein sequence ID" value="ENSGWIP00000018115.1"/>
    <property type="gene ID" value="ENSGWIG00000010061.1"/>
</dbReference>
<dbReference type="GO" id="GO:0031849">
    <property type="term" value="F:olfactory receptor binding"/>
    <property type="evidence" value="ECO:0007669"/>
    <property type="project" value="TreeGrafter"/>
</dbReference>
<dbReference type="PANTHER" id="PTHR14402:SF8">
    <property type="entry name" value="RECEPTOR-TRANSPORTING PROTEIN 4"/>
    <property type="match status" value="1"/>
</dbReference>
<dbReference type="InterPro" id="IPR026096">
    <property type="entry name" value="R-trans_p"/>
</dbReference>
<evidence type="ECO:0000256" key="6">
    <source>
        <dbReference type="ARBA" id="ARBA00022989"/>
    </source>
</evidence>
<dbReference type="GO" id="GO:0008270">
    <property type="term" value="F:zinc ion binding"/>
    <property type="evidence" value="ECO:0007669"/>
    <property type="project" value="UniProtKB-KW"/>
</dbReference>
<evidence type="ECO:0000256" key="2">
    <source>
        <dbReference type="ARBA" id="ARBA00022692"/>
    </source>
</evidence>
<keyword evidence="10" id="KW-1185">Reference proteome</keyword>
<keyword evidence="4" id="KW-0863">Zinc-finger</keyword>
<dbReference type="PANTHER" id="PTHR14402">
    <property type="entry name" value="RECEPTOR TRANSPORTING PROTEIN"/>
    <property type="match status" value="1"/>
</dbReference>
<reference evidence="9" key="2">
    <citation type="submission" date="2025-08" db="UniProtKB">
        <authorList>
            <consortium name="Ensembl"/>
        </authorList>
    </citation>
    <scope>IDENTIFICATION</scope>
</reference>
<evidence type="ECO:0000256" key="5">
    <source>
        <dbReference type="ARBA" id="ARBA00022833"/>
    </source>
</evidence>
<reference evidence="9" key="3">
    <citation type="submission" date="2025-09" db="UniProtKB">
        <authorList>
            <consortium name="Ensembl"/>
        </authorList>
    </citation>
    <scope>IDENTIFICATION</scope>
</reference>
<protein>
    <submittedName>
        <fullName evidence="9">Receptor-transporting protein 3-like</fullName>
    </submittedName>
</protein>
<evidence type="ECO:0000313" key="9">
    <source>
        <dbReference type="Ensembl" id="ENSGWIP00000018115.1"/>
    </source>
</evidence>
<dbReference type="Proteomes" id="UP000694680">
    <property type="component" value="Chromosome 4"/>
</dbReference>
<dbReference type="GO" id="GO:0051205">
    <property type="term" value="P:protein insertion into membrane"/>
    <property type="evidence" value="ECO:0007669"/>
    <property type="project" value="TreeGrafter"/>
</dbReference>
<evidence type="ECO:0000256" key="1">
    <source>
        <dbReference type="ARBA" id="ARBA00004167"/>
    </source>
</evidence>
<dbReference type="RefSeq" id="XP_028300825.1">
    <property type="nucleotide sequence ID" value="XM_028445024.1"/>
</dbReference>
<dbReference type="GeneID" id="114462298"/>
<gene>
    <name evidence="9" type="primary">LOC114462298</name>
</gene>
<dbReference type="OrthoDB" id="8121437at2759"/>
<evidence type="ECO:0000256" key="3">
    <source>
        <dbReference type="ARBA" id="ARBA00022723"/>
    </source>
</evidence>
<dbReference type="Pfam" id="PF13695">
    <property type="entry name" value="Zn_ribbon_3CxxC"/>
    <property type="match status" value="1"/>
</dbReference>